<dbReference type="OrthoDB" id="5946061at2759"/>
<reference evidence="3 4" key="1">
    <citation type="journal article" date="2012" name="Nature">
        <title>The genomic landscape of species divergence in Ficedula flycatchers.</title>
        <authorList>
            <person name="Ellegren H."/>
            <person name="Smeds L."/>
            <person name="Burri R."/>
            <person name="Olason P.I."/>
            <person name="Backstrom N."/>
            <person name="Kawakami T."/>
            <person name="Kunstner A."/>
            <person name="Makinen H."/>
            <person name="Nadachowska-Brzyska K."/>
            <person name="Qvarnstrom A."/>
            <person name="Uebbing S."/>
            <person name="Wolf J.B."/>
        </authorList>
    </citation>
    <scope>NUCLEOTIDE SEQUENCE [LARGE SCALE GENOMIC DNA]</scope>
</reference>
<feature type="region of interest" description="Disordered" evidence="1">
    <location>
        <begin position="1"/>
        <end position="22"/>
    </location>
</feature>
<evidence type="ECO:0000313" key="3">
    <source>
        <dbReference type="Ensembl" id="ENSFALP00000007902.2"/>
    </source>
</evidence>
<dbReference type="Ensembl" id="ENSFALT00000007935.2">
    <property type="protein sequence ID" value="ENSFALP00000007902.2"/>
    <property type="gene ID" value="ENSFALG00000007576.2"/>
</dbReference>
<dbReference type="RefSeq" id="XP_005048423.1">
    <property type="nucleotide sequence ID" value="XM_005048366.2"/>
</dbReference>
<dbReference type="CTD" id="643236"/>
<sequence length="387" mass="42196">MHSGYKRSQSRTPAQQSLITPAGRQQQAAAAGWVSAAPTAAGAALTGSLGWHSLPTTLPREALRRWPVLQHCPFLQEGHSVQDTEALPVCGAAGLRLRRGLRRGVCAWLYRSLHLFTTMQHKAFWSALEYTCRLLGISTAAVLIGVGVETLQQGQFKSLAFYLLFSGAAVTVCEGFFFISLLLEMCFTHKPEFLAQACWKRARRPGSFQKFLGYTLLSVACFLHPVLVWHVTIPGSMLVLTALAYFLLSKRRKSPGHKEAHPQAGQYVDPSATEAAPSIIGDTEQTYTFHGAQREQHRSLLGHMKSILKGSKDRSSAPETAAQPAAMPAPRKQVHFQEKVVQIIPSVSENSEDVESEAEESTSDTTPILTPPDAPIVIAPLSSAGLF</sequence>
<dbReference type="eggNOG" id="ENOG502RXMX">
    <property type="taxonomic scope" value="Eukaryota"/>
</dbReference>
<dbReference type="GeneTree" id="ENSGT00390000006888"/>
<dbReference type="PANTHER" id="PTHR28474">
    <property type="entry name" value="TRANSMEMBRANE PROTEIN 72"/>
    <property type="match status" value="1"/>
</dbReference>
<feature type="transmembrane region" description="Helical" evidence="2">
    <location>
        <begin position="233"/>
        <end position="248"/>
    </location>
</feature>
<feature type="compositionally biased region" description="Acidic residues" evidence="1">
    <location>
        <begin position="350"/>
        <end position="362"/>
    </location>
</feature>
<reference evidence="3" key="3">
    <citation type="submission" date="2025-09" db="UniProtKB">
        <authorList>
            <consortium name="Ensembl"/>
        </authorList>
    </citation>
    <scope>IDENTIFICATION</scope>
</reference>
<dbReference type="Pfam" id="PF16054">
    <property type="entry name" value="TMEM72"/>
    <property type="match status" value="1"/>
</dbReference>
<dbReference type="HOGENOM" id="CLU_067357_0_0_1"/>
<gene>
    <name evidence="3" type="primary">TMEM72</name>
</gene>
<dbReference type="PANTHER" id="PTHR28474:SF1">
    <property type="entry name" value="TRANSMEMBRANE PROTEIN 72"/>
    <property type="match status" value="1"/>
</dbReference>
<keyword evidence="4" id="KW-1185">Reference proteome</keyword>
<dbReference type="AlphaFoldDB" id="U3JYP8"/>
<accession>U3JYP8</accession>
<keyword evidence="2" id="KW-1133">Transmembrane helix</keyword>
<feature type="region of interest" description="Disordered" evidence="1">
    <location>
        <begin position="310"/>
        <end position="333"/>
    </location>
</feature>
<organism evidence="3 4">
    <name type="scientific">Ficedula albicollis</name>
    <name type="common">Collared flycatcher</name>
    <name type="synonym">Muscicapa albicollis</name>
    <dbReference type="NCBI Taxonomy" id="59894"/>
    <lineage>
        <taxon>Eukaryota</taxon>
        <taxon>Metazoa</taxon>
        <taxon>Chordata</taxon>
        <taxon>Craniata</taxon>
        <taxon>Vertebrata</taxon>
        <taxon>Euteleostomi</taxon>
        <taxon>Archelosauria</taxon>
        <taxon>Archosauria</taxon>
        <taxon>Dinosauria</taxon>
        <taxon>Saurischia</taxon>
        <taxon>Theropoda</taxon>
        <taxon>Coelurosauria</taxon>
        <taxon>Aves</taxon>
        <taxon>Neognathae</taxon>
        <taxon>Neoaves</taxon>
        <taxon>Telluraves</taxon>
        <taxon>Australaves</taxon>
        <taxon>Passeriformes</taxon>
        <taxon>Muscicapidae</taxon>
        <taxon>Ficedula</taxon>
    </lineage>
</organism>
<keyword evidence="2" id="KW-0812">Transmembrane</keyword>
<dbReference type="InterPro" id="IPR032055">
    <property type="entry name" value="TMEM72"/>
</dbReference>
<keyword evidence="2" id="KW-0472">Membrane</keyword>
<feature type="transmembrane region" description="Helical" evidence="2">
    <location>
        <begin position="160"/>
        <end position="183"/>
    </location>
</feature>
<evidence type="ECO:0000256" key="2">
    <source>
        <dbReference type="SAM" id="Phobius"/>
    </source>
</evidence>
<protein>
    <submittedName>
        <fullName evidence="3">Transmembrane protein 72</fullName>
    </submittedName>
</protein>
<evidence type="ECO:0000313" key="4">
    <source>
        <dbReference type="Proteomes" id="UP000016665"/>
    </source>
</evidence>
<name>U3JYP8_FICAL</name>
<evidence type="ECO:0000256" key="1">
    <source>
        <dbReference type="SAM" id="MobiDB-lite"/>
    </source>
</evidence>
<dbReference type="GeneID" id="101820814"/>
<feature type="region of interest" description="Disordered" evidence="1">
    <location>
        <begin position="346"/>
        <end position="374"/>
    </location>
</feature>
<feature type="compositionally biased region" description="Polar residues" evidence="1">
    <location>
        <begin position="10"/>
        <end position="19"/>
    </location>
</feature>
<dbReference type="KEGG" id="fab:101820814"/>
<reference evidence="3" key="2">
    <citation type="submission" date="2025-08" db="UniProtKB">
        <authorList>
            <consortium name="Ensembl"/>
        </authorList>
    </citation>
    <scope>IDENTIFICATION</scope>
</reference>
<dbReference type="Proteomes" id="UP000016665">
    <property type="component" value="Chromosome 6"/>
</dbReference>
<proteinExistence type="predicted"/>